<dbReference type="PANTHER" id="PTHR43798">
    <property type="entry name" value="MONOACYLGLYCEROL LIPASE"/>
    <property type="match status" value="1"/>
</dbReference>
<organism evidence="2 3">
    <name type="scientific">Tenacibaculum pelagium</name>
    <dbReference type="NCBI Taxonomy" id="2759527"/>
    <lineage>
        <taxon>Bacteria</taxon>
        <taxon>Pseudomonadati</taxon>
        <taxon>Bacteroidota</taxon>
        <taxon>Flavobacteriia</taxon>
        <taxon>Flavobacteriales</taxon>
        <taxon>Flavobacteriaceae</taxon>
        <taxon>Tenacibaculum</taxon>
    </lineage>
</organism>
<proteinExistence type="predicted"/>
<dbReference type="Gene3D" id="3.40.50.1820">
    <property type="entry name" value="alpha/beta hydrolase"/>
    <property type="match status" value="1"/>
</dbReference>
<accession>A0A839ANJ7</accession>
<dbReference type="InterPro" id="IPR029058">
    <property type="entry name" value="AB_hydrolase_fold"/>
</dbReference>
<dbReference type="EMBL" id="JACGLS010000004">
    <property type="protein sequence ID" value="MBA6156682.1"/>
    <property type="molecule type" value="Genomic_DNA"/>
</dbReference>
<feature type="domain" description="Serine aminopeptidase S33" evidence="1">
    <location>
        <begin position="45"/>
        <end position="215"/>
    </location>
</feature>
<dbReference type="PRINTS" id="PR00111">
    <property type="entry name" value="ABHYDROLASE"/>
</dbReference>
<dbReference type="RefSeq" id="WP_182125189.1">
    <property type="nucleotide sequence ID" value="NZ_JACGLS010000004.1"/>
</dbReference>
<dbReference type="Proteomes" id="UP000563906">
    <property type="component" value="Unassembled WGS sequence"/>
</dbReference>
<name>A0A839ANJ7_9FLAO</name>
<keyword evidence="2" id="KW-0378">Hydrolase</keyword>
<comment type="caution">
    <text evidence="2">The sequence shown here is derived from an EMBL/GenBank/DDBJ whole genome shotgun (WGS) entry which is preliminary data.</text>
</comment>
<evidence type="ECO:0000313" key="3">
    <source>
        <dbReference type="Proteomes" id="UP000563906"/>
    </source>
</evidence>
<dbReference type="SUPFAM" id="SSF53474">
    <property type="entry name" value="alpha/beta-Hydrolases"/>
    <property type="match status" value="1"/>
</dbReference>
<protein>
    <submittedName>
        <fullName evidence="2">Alpha/beta hydrolase</fullName>
    </submittedName>
</protein>
<reference evidence="2 3" key="1">
    <citation type="submission" date="2020-07" db="EMBL/GenBank/DDBJ databases">
        <title>Bacterium isolated from marine sediment.</title>
        <authorList>
            <person name="Shang D."/>
            <person name="Du Z.-J."/>
        </authorList>
    </citation>
    <scope>NUCLEOTIDE SEQUENCE [LARGE SCALE GENOMIC DNA]</scope>
    <source>
        <strain evidence="2 3">S7007</strain>
    </source>
</reference>
<dbReference type="InterPro" id="IPR000073">
    <property type="entry name" value="AB_hydrolase_1"/>
</dbReference>
<gene>
    <name evidence="2" type="ORF">H3Z83_09170</name>
</gene>
<dbReference type="InterPro" id="IPR022742">
    <property type="entry name" value="Hydrolase_4"/>
</dbReference>
<sequence>MQKVYFISGTMCTADLWQFVFPNLENILPVHIDITPAKSFEEINQIILSEITDPTTIIGFSLGGFSAMNFAIHHPEKVKKLVIIAATTNGLNDKEIQLRKSTIEFLESHNYKGISQARIQQFLHPDNHQNQKLSGIIKKMDADLGKKVLIRQLKATSSRLDISQEVLKLNIPILFIAAENDNLVSASSIKEFSNQIKKGKHLIFKNCGHMIPLEKPEELSHILNLV</sequence>
<evidence type="ECO:0000259" key="1">
    <source>
        <dbReference type="Pfam" id="PF12146"/>
    </source>
</evidence>
<dbReference type="GO" id="GO:0016787">
    <property type="term" value="F:hydrolase activity"/>
    <property type="evidence" value="ECO:0007669"/>
    <property type="project" value="UniProtKB-KW"/>
</dbReference>
<dbReference type="InterPro" id="IPR050266">
    <property type="entry name" value="AB_hydrolase_sf"/>
</dbReference>
<dbReference type="AlphaFoldDB" id="A0A839ANJ7"/>
<keyword evidence="3" id="KW-1185">Reference proteome</keyword>
<dbReference type="Pfam" id="PF12146">
    <property type="entry name" value="Hydrolase_4"/>
    <property type="match status" value="1"/>
</dbReference>
<evidence type="ECO:0000313" key="2">
    <source>
        <dbReference type="EMBL" id="MBA6156682.1"/>
    </source>
</evidence>